<name>A0ACC0W414_9STRA</name>
<keyword evidence="2" id="KW-1185">Reference proteome</keyword>
<proteinExistence type="predicted"/>
<dbReference type="EMBL" id="CM047583">
    <property type="protein sequence ID" value="KAI9913585.1"/>
    <property type="molecule type" value="Genomic_DNA"/>
</dbReference>
<accession>A0ACC0W414</accession>
<organism evidence="1 2">
    <name type="scientific">Peronosclerospora sorghi</name>
    <dbReference type="NCBI Taxonomy" id="230839"/>
    <lineage>
        <taxon>Eukaryota</taxon>
        <taxon>Sar</taxon>
        <taxon>Stramenopiles</taxon>
        <taxon>Oomycota</taxon>
        <taxon>Peronosporomycetes</taxon>
        <taxon>Peronosporales</taxon>
        <taxon>Peronosporaceae</taxon>
        <taxon>Peronosclerospora</taxon>
    </lineage>
</organism>
<reference evidence="1 2" key="1">
    <citation type="journal article" date="2022" name="bioRxiv">
        <title>The genome of the oomycete Peronosclerospora sorghi, a cosmopolitan pathogen of maize and sorghum, is inflated with dispersed pseudogenes.</title>
        <authorList>
            <person name="Fletcher K."/>
            <person name="Martin F."/>
            <person name="Isakeit T."/>
            <person name="Cavanaugh K."/>
            <person name="Magill C."/>
            <person name="Michelmore R."/>
        </authorList>
    </citation>
    <scope>NUCLEOTIDE SEQUENCE [LARGE SCALE GENOMIC DNA]</scope>
    <source>
        <strain evidence="1">P6</strain>
    </source>
</reference>
<dbReference type="Proteomes" id="UP001163321">
    <property type="component" value="Chromosome 4"/>
</dbReference>
<evidence type="ECO:0000313" key="2">
    <source>
        <dbReference type="Proteomes" id="UP001163321"/>
    </source>
</evidence>
<gene>
    <name evidence="1" type="ORF">PsorP6_006441</name>
</gene>
<comment type="caution">
    <text evidence="1">The sequence shown here is derived from an EMBL/GenBank/DDBJ whole genome shotgun (WGS) entry which is preliminary data.</text>
</comment>
<sequence length="93" mass="10641">MWCARRNLRTLVCQTHYSCETAALENKTMRSHVARCISKRPRVAVRSRSTHTSVMMIHLASVLESFKMRFIKAASSRNEGGPDGRTRWKTTTS</sequence>
<protein>
    <submittedName>
        <fullName evidence="1">Uncharacterized protein</fullName>
    </submittedName>
</protein>
<evidence type="ECO:0000313" key="1">
    <source>
        <dbReference type="EMBL" id="KAI9913585.1"/>
    </source>
</evidence>